<proteinExistence type="predicted"/>
<protein>
    <submittedName>
        <fullName evidence="1">Glycosyltransferase</fullName>
        <ecNumber evidence="1">2.4.-.-</ecNumber>
    </submittedName>
</protein>
<dbReference type="Proteomes" id="UP001631969">
    <property type="component" value="Unassembled WGS sequence"/>
</dbReference>
<dbReference type="EMBL" id="JBJURJ010000016">
    <property type="protein sequence ID" value="MFM9330971.1"/>
    <property type="molecule type" value="Genomic_DNA"/>
</dbReference>
<keyword evidence="2" id="KW-1185">Reference proteome</keyword>
<evidence type="ECO:0000313" key="2">
    <source>
        <dbReference type="Proteomes" id="UP001631969"/>
    </source>
</evidence>
<organism evidence="1 2">
    <name type="scientific">Paenibacillus mesotrionivorans</name>
    <dbReference type="NCBI Taxonomy" id="3160968"/>
    <lineage>
        <taxon>Bacteria</taxon>
        <taxon>Bacillati</taxon>
        <taxon>Bacillota</taxon>
        <taxon>Bacilli</taxon>
        <taxon>Bacillales</taxon>
        <taxon>Paenibacillaceae</taxon>
        <taxon>Paenibacillus</taxon>
    </lineage>
</organism>
<name>A0ACC7P3T3_9BACL</name>
<gene>
    <name evidence="1" type="ORF">ACI1P1_22015</name>
</gene>
<evidence type="ECO:0000313" key="1">
    <source>
        <dbReference type="EMBL" id="MFM9330971.1"/>
    </source>
</evidence>
<keyword evidence="1" id="KW-0328">Glycosyltransferase</keyword>
<dbReference type="EC" id="2.4.-.-" evidence="1"/>
<accession>A0ACC7P3T3</accession>
<keyword evidence="1" id="KW-0808">Transferase</keyword>
<sequence length="374" mass="43589">MITISLCMIVRNEEKSLGRCLDGVKDIADEIIIVDTGSTDNTKEVAESYGAKIYDFEWIQDFGAARNYSFSKATSEYILWLDADDTIEEKDRELFKQLKATLSPDYQSVSMAYNLAFDSEGKVISSLRRNRLVRRDCNFQWIGPVHEYLAAGGNTLASDVCITHKKDKEYTDRNLQIYLNREKKGEDFSPRDLYYFANELREHARYEESVKYYRRFLDTEQGWIEDNFQACLKLAACYEKLGNTKARIQALCETLRYDMPRSEFCCQMGYYFLSTNEINQAIYWFKTAIELPKRETMGLQDMTSTNWVPHLQLCLCYDKLGLFTKANYHNEMALMYYPTHPSMLYNRTYYKGKLGESFVSFNEDLVQAAEGKSV</sequence>
<reference evidence="1" key="1">
    <citation type="submission" date="2024-12" db="EMBL/GenBank/DDBJ databases">
        <authorList>
            <person name="Wu N."/>
        </authorList>
    </citation>
    <scope>NUCLEOTIDE SEQUENCE</scope>
    <source>
        <strain evidence="1">P15</strain>
    </source>
</reference>
<comment type="caution">
    <text evidence="1">The sequence shown here is derived from an EMBL/GenBank/DDBJ whole genome shotgun (WGS) entry which is preliminary data.</text>
</comment>